<keyword evidence="4 6" id="KW-0472">Membrane</keyword>
<evidence type="ECO:0000256" key="5">
    <source>
        <dbReference type="SAM" id="MobiDB-lite"/>
    </source>
</evidence>
<feature type="transmembrane region" description="Helical" evidence="6">
    <location>
        <begin position="26"/>
        <end position="44"/>
    </location>
</feature>
<evidence type="ECO:0000256" key="4">
    <source>
        <dbReference type="ARBA" id="ARBA00023136"/>
    </source>
</evidence>
<comment type="subcellular location">
    <subcellularLocation>
        <location evidence="1">Membrane</location>
        <topology evidence="1">Multi-pass membrane protein</topology>
    </subcellularLocation>
</comment>
<dbReference type="Pfam" id="PF04479">
    <property type="entry name" value="RTA1"/>
    <property type="match status" value="1"/>
</dbReference>
<dbReference type="InParanoid" id="A0A1Y2CMC1"/>
<dbReference type="OrthoDB" id="3358017at2759"/>
<evidence type="ECO:0000313" key="7">
    <source>
        <dbReference type="EMBL" id="ORY48014.1"/>
    </source>
</evidence>
<evidence type="ECO:0000256" key="1">
    <source>
        <dbReference type="ARBA" id="ARBA00004141"/>
    </source>
</evidence>
<comment type="caution">
    <text evidence="7">The sequence shown here is derived from an EMBL/GenBank/DDBJ whole genome shotgun (WGS) entry which is preliminary data.</text>
</comment>
<dbReference type="InterPro" id="IPR007568">
    <property type="entry name" value="RTA1"/>
</dbReference>
<protein>
    <submittedName>
        <fullName evidence="7">RTA1 like protein-domain-containing protein</fullName>
    </submittedName>
</protein>
<dbReference type="AlphaFoldDB" id="A0A1Y2CMC1"/>
<dbReference type="STRING" id="106004.A0A1Y2CMC1"/>
<sequence>MSGAAPIDPRTGRPALNPYGEYTPSLPTAAVFIAIFSLSSLVYLYQILKPKPKRMLWMLVFPICGLIEIIGWAGRLWSHFNVYGDGFMQQICCLTIAPTFMSAGLYMLLGVLIQRIAPHTSILSGKAFKITFLVADILSLVIQAIGGGMAASATTASGTEKGGQIMLGGIAFQLFVMIVYVVYGAIWAHKSRTEIHGTILSIDGGEGITRAVAGMALCSLFIIIRGFYRSVELGDGFKGEIATNEPLFLLDAIPVALAMISLNVLPPIQHLRCLGDNTKPSARRSSKNMIDLGLQNGEAERSGSPTTLVGSGPSKK</sequence>
<evidence type="ECO:0000256" key="3">
    <source>
        <dbReference type="ARBA" id="ARBA00022989"/>
    </source>
</evidence>
<feature type="transmembrane region" description="Helical" evidence="6">
    <location>
        <begin position="207"/>
        <end position="228"/>
    </location>
</feature>
<feature type="region of interest" description="Disordered" evidence="5">
    <location>
        <begin position="279"/>
        <end position="316"/>
    </location>
</feature>
<keyword evidence="2 6" id="KW-0812">Transmembrane</keyword>
<proteinExistence type="predicted"/>
<organism evidence="7 8">
    <name type="scientific">Leucosporidium creatinivorum</name>
    <dbReference type="NCBI Taxonomy" id="106004"/>
    <lineage>
        <taxon>Eukaryota</taxon>
        <taxon>Fungi</taxon>
        <taxon>Dikarya</taxon>
        <taxon>Basidiomycota</taxon>
        <taxon>Pucciniomycotina</taxon>
        <taxon>Microbotryomycetes</taxon>
        <taxon>Leucosporidiales</taxon>
        <taxon>Leucosporidium</taxon>
    </lineage>
</organism>
<evidence type="ECO:0000256" key="6">
    <source>
        <dbReference type="SAM" id="Phobius"/>
    </source>
</evidence>
<evidence type="ECO:0000313" key="8">
    <source>
        <dbReference type="Proteomes" id="UP000193467"/>
    </source>
</evidence>
<dbReference type="Proteomes" id="UP000193467">
    <property type="component" value="Unassembled WGS sequence"/>
</dbReference>
<gene>
    <name evidence="7" type="ORF">BCR35DRAFT_285123</name>
</gene>
<feature type="transmembrane region" description="Helical" evidence="6">
    <location>
        <begin position="248"/>
        <end position="265"/>
    </location>
</feature>
<feature type="transmembrane region" description="Helical" evidence="6">
    <location>
        <begin position="87"/>
        <end position="109"/>
    </location>
</feature>
<feature type="transmembrane region" description="Helical" evidence="6">
    <location>
        <begin position="130"/>
        <end position="153"/>
    </location>
</feature>
<reference evidence="7 8" key="1">
    <citation type="submission" date="2016-07" db="EMBL/GenBank/DDBJ databases">
        <title>Pervasive Adenine N6-methylation of Active Genes in Fungi.</title>
        <authorList>
            <consortium name="DOE Joint Genome Institute"/>
            <person name="Mondo S.J."/>
            <person name="Dannebaum R.O."/>
            <person name="Kuo R.C."/>
            <person name="Labutti K."/>
            <person name="Haridas S."/>
            <person name="Kuo A."/>
            <person name="Salamov A."/>
            <person name="Ahrendt S.R."/>
            <person name="Lipzen A."/>
            <person name="Sullivan W."/>
            <person name="Andreopoulos W.B."/>
            <person name="Clum A."/>
            <person name="Lindquist E."/>
            <person name="Daum C."/>
            <person name="Ramamoorthy G.K."/>
            <person name="Gryganskyi A."/>
            <person name="Culley D."/>
            <person name="Magnuson J.K."/>
            <person name="James T.Y."/>
            <person name="O'Malley M.A."/>
            <person name="Stajich J.E."/>
            <person name="Spatafora J.W."/>
            <person name="Visel A."/>
            <person name="Grigoriev I.V."/>
        </authorList>
    </citation>
    <scope>NUCLEOTIDE SEQUENCE [LARGE SCALE GENOMIC DNA]</scope>
    <source>
        <strain evidence="7 8">62-1032</strain>
    </source>
</reference>
<feature type="transmembrane region" description="Helical" evidence="6">
    <location>
        <begin position="56"/>
        <end position="75"/>
    </location>
</feature>
<evidence type="ECO:0000256" key="2">
    <source>
        <dbReference type="ARBA" id="ARBA00022692"/>
    </source>
</evidence>
<dbReference type="GO" id="GO:0005886">
    <property type="term" value="C:plasma membrane"/>
    <property type="evidence" value="ECO:0007669"/>
    <property type="project" value="TreeGrafter"/>
</dbReference>
<feature type="transmembrane region" description="Helical" evidence="6">
    <location>
        <begin position="165"/>
        <end position="186"/>
    </location>
</feature>
<dbReference type="PANTHER" id="PTHR31465">
    <property type="entry name" value="PROTEIN RTA1-RELATED"/>
    <property type="match status" value="1"/>
</dbReference>
<keyword evidence="3 6" id="KW-1133">Transmembrane helix</keyword>
<name>A0A1Y2CMC1_9BASI</name>
<dbReference type="PANTHER" id="PTHR31465:SF9">
    <property type="entry name" value="SPHINGOID LONG-CHAIN BASE TRANSPORTER RSB1"/>
    <property type="match status" value="1"/>
</dbReference>
<dbReference type="EMBL" id="MCGR01000115">
    <property type="protein sequence ID" value="ORY48014.1"/>
    <property type="molecule type" value="Genomic_DNA"/>
</dbReference>
<keyword evidence="8" id="KW-1185">Reference proteome</keyword>
<accession>A0A1Y2CMC1</accession>
<dbReference type="GO" id="GO:0000324">
    <property type="term" value="C:fungal-type vacuole"/>
    <property type="evidence" value="ECO:0007669"/>
    <property type="project" value="TreeGrafter"/>
</dbReference>